<evidence type="ECO:0008006" key="5">
    <source>
        <dbReference type="Google" id="ProtNLM"/>
    </source>
</evidence>
<evidence type="ECO:0000313" key="4">
    <source>
        <dbReference type="Proteomes" id="UP001139068"/>
    </source>
</evidence>
<feature type="region of interest" description="Disordered" evidence="1">
    <location>
        <begin position="27"/>
        <end position="56"/>
    </location>
</feature>
<dbReference type="PROSITE" id="PS51257">
    <property type="entry name" value="PROKAR_LIPOPROTEIN"/>
    <property type="match status" value="1"/>
</dbReference>
<comment type="caution">
    <text evidence="3">The sequence shown here is derived from an EMBL/GenBank/DDBJ whole genome shotgun (WGS) entry which is preliminary data.</text>
</comment>
<sequence length="229" mass="23276">MRIAGLVAASLLVAGCLAGCSDSTGGQAHPTALTPITPSRSGSSTSATTTTSTLAAPPTGVPIAQAIKWIEAAPPVDAARYHVALRGGVTADLGDDVAFTTPAGTTCMTDAKHSAPGLACLVNLTDPPKQPPDVYGQWKGGWVDFDGGTVLVGSAHGDPGRFANGRGAELPLDKSLSFGDFRCRTDSDALYCVNYAHQSAVRLADSGVDTYACAQQVTPPAGIGVEYVC</sequence>
<gene>
    <name evidence="3" type="ORF">K9U37_11705</name>
</gene>
<organism evidence="3 4">
    <name type="scientific">Candidatus Mycolicibacterium alkanivorans</name>
    <dbReference type="NCBI Taxonomy" id="2954114"/>
    <lineage>
        <taxon>Bacteria</taxon>
        <taxon>Bacillati</taxon>
        <taxon>Actinomycetota</taxon>
        <taxon>Actinomycetes</taxon>
        <taxon>Mycobacteriales</taxon>
        <taxon>Mycobacteriaceae</taxon>
        <taxon>Mycolicibacterium</taxon>
    </lineage>
</organism>
<evidence type="ECO:0000256" key="2">
    <source>
        <dbReference type="SAM" id="SignalP"/>
    </source>
</evidence>
<accession>A0ABS9YXE2</accession>
<reference evidence="3" key="1">
    <citation type="journal article" date="2022" name="ISME J.">
        <title>Identification of active gaseous-alkane degraders at natural gas seeps.</title>
        <authorList>
            <person name="Farhan Ul Haque M."/>
            <person name="Hernandez M."/>
            <person name="Crombie A.T."/>
            <person name="Murrell J.C."/>
        </authorList>
    </citation>
    <scope>NUCLEOTIDE SEQUENCE</scope>
    <source>
        <strain evidence="3">ANDR5</strain>
    </source>
</reference>
<proteinExistence type="predicted"/>
<keyword evidence="2" id="KW-0732">Signal</keyword>
<feature type="chain" id="PRO_5045483788" description="Lipoprotein LppI" evidence="2">
    <location>
        <begin position="19"/>
        <end position="229"/>
    </location>
</feature>
<dbReference type="EMBL" id="JAIVFL010000001">
    <property type="protein sequence ID" value="MCI4675514.1"/>
    <property type="molecule type" value="Genomic_DNA"/>
</dbReference>
<evidence type="ECO:0000256" key="1">
    <source>
        <dbReference type="SAM" id="MobiDB-lite"/>
    </source>
</evidence>
<keyword evidence="4" id="KW-1185">Reference proteome</keyword>
<dbReference type="RefSeq" id="WP_243071821.1">
    <property type="nucleotide sequence ID" value="NZ_JAIVFL010000001.1"/>
</dbReference>
<name>A0ABS9YXE2_9MYCO</name>
<protein>
    <recommendedName>
        <fullName evidence="5">Lipoprotein LppI</fullName>
    </recommendedName>
</protein>
<dbReference type="Proteomes" id="UP001139068">
    <property type="component" value="Unassembled WGS sequence"/>
</dbReference>
<feature type="signal peptide" evidence="2">
    <location>
        <begin position="1"/>
        <end position="18"/>
    </location>
</feature>
<evidence type="ECO:0000313" key="3">
    <source>
        <dbReference type="EMBL" id="MCI4675514.1"/>
    </source>
</evidence>
<feature type="compositionally biased region" description="Low complexity" evidence="1">
    <location>
        <begin position="34"/>
        <end position="56"/>
    </location>
</feature>